<keyword evidence="2" id="KW-1185">Reference proteome</keyword>
<proteinExistence type="predicted"/>
<dbReference type="Proteomes" id="UP000593573">
    <property type="component" value="Unassembled WGS sequence"/>
</dbReference>
<protein>
    <submittedName>
        <fullName evidence="1">Uncharacterized protein</fullName>
    </submittedName>
</protein>
<gene>
    <name evidence="1" type="ORF">Goklo_025445</name>
</gene>
<evidence type="ECO:0000313" key="2">
    <source>
        <dbReference type="Proteomes" id="UP000593573"/>
    </source>
</evidence>
<name>A0A7J8W500_9ROSI</name>
<sequence length="136" mass="15997">SIEELNQSFGVCNGQFDNDRVTLFLRSEPENPLYMMQNGSYSIVDQKNLYEKYESEFEEGEGEGVLDPQQIEEDLFNRIGKRIIYDEKDELQENDSSCGNTCFFHILDRLQVNWIDGYMLIEVERSNIGEEFFIPR</sequence>
<evidence type="ECO:0000313" key="1">
    <source>
        <dbReference type="EMBL" id="MBA0670155.1"/>
    </source>
</evidence>
<dbReference type="AlphaFoldDB" id="A0A7J8W500"/>
<comment type="caution">
    <text evidence="1">The sequence shown here is derived from an EMBL/GenBank/DDBJ whole genome shotgun (WGS) entry which is preliminary data.</text>
</comment>
<dbReference type="OrthoDB" id="992804at2759"/>
<feature type="non-terminal residue" evidence="1">
    <location>
        <position position="1"/>
    </location>
</feature>
<accession>A0A7J8W500</accession>
<feature type="non-terminal residue" evidence="1">
    <location>
        <position position="136"/>
    </location>
</feature>
<organism evidence="1 2">
    <name type="scientific">Gossypium klotzschianum</name>
    <dbReference type="NCBI Taxonomy" id="34286"/>
    <lineage>
        <taxon>Eukaryota</taxon>
        <taxon>Viridiplantae</taxon>
        <taxon>Streptophyta</taxon>
        <taxon>Embryophyta</taxon>
        <taxon>Tracheophyta</taxon>
        <taxon>Spermatophyta</taxon>
        <taxon>Magnoliopsida</taxon>
        <taxon>eudicotyledons</taxon>
        <taxon>Gunneridae</taxon>
        <taxon>Pentapetalae</taxon>
        <taxon>rosids</taxon>
        <taxon>malvids</taxon>
        <taxon>Malvales</taxon>
        <taxon>Malvaceae</taxon>
        <taxon>Malvoideae</taxon>
        <taxon>Gossypium</taxon>
    </lineage>
</organism>
<reference evidence="1 2" key="1">
    <citation type="journal article" date="2019" name="Genome Biol. Evol.">
        <title>Insights into the evolution of the New World diploid cottons (Gossypium, subgenus Houzingenia) based on genome sequencing.</title>
        <authorList>
            <person name="Grover C.E."/>
            <person name="Arick M.A. 2nd"/>
            <person name="Thrash A."/>
            <person name="Conover J.L."/>
            <person name="Sanders W.S."/>
            <person name="Peterson D.G."/>
            <person name="Frelichowski J.E."/>
            <person name="Scheffler J.A."/>
            <person name="Scheffler B.E."/>
            <person name="Wendel J.F."/>
        </authorList>
    </citation>
    <scope>NUCLEOTIDE SEQUENCE [LARGE SCALE GENOMIC DNA]</scope>
    <source>
        <strain evidence="1">57</strain>
        <tissue evidence="1">Leaf</tissue>
    </source>
</reference>
<dbReference type="EMBL" id="JABFAB010235485">
    <property type="protein sequence ID" value="MBA0670155.1"/>
    <property type="molecule type" value="Genomic_DNA"/>
</dbReference>